<accession>A0AAV7FNY7</accession>
<dbReference type="EMBL" id="JAGFBR010000017">
    <property type="protein sequence ID" value="KAH0451350.1"/>
    <property type="molecule type" value="Genomic_DNA"/>
</dbReference>
<gene>
    <name evidence="1" type="ORF">IEQ34_018649</name>
</gene>
<evidence type="ECO:0000313" key="1">
    <source>
        <dbReference type="EMBL" id="KAH0451350.1"/>
    </source>
</evidence>
<name>A0AAV7FNY7_DENCH</name>
<sequence>MVILAANIGSCSRGFTEHFCSELLPAAVDDRLDDNNHQSRDHYYVLQHAELSECFLSLQMTCAWIGIEAMCCSFGSLYPKIEVEDQRKGRLSVPRKVAGFQYLALKSPYREFGNPEIIHQIEGRLSAAVVVRKGMMWFCTTVWILHGEKERDMDVTTTVYHPGHYQHLKHSDLASWTGPNPLPYL</sequence>
<organism evidence="1 2">
    <name type="scientific">Dendrobium chrysotoxum</name>
    <name type="common">Orchid</name>
    <dbReference type="NCBI Taxonomy" id="161865"/>
    <lineage>
        <taxon>Eukaryota</taxon>
        <taxon>Viridiplantae</taxon>
        <taxon>Streptophyta</taxon>
        <taxon>Embryophyta</taxon>
        <taxon>Tracheophyta</taxon>
        <taxon>Spermatophyta</taxon>
        <taxon>Magnoliopsida</taxon>
        <taxon>Liliopsida</taxon>
        <taxon>Asparagales</taxon>
        <taxon>Orchidaceae</taxon>
        <taxon>Epidendroideae</taxon>
        <taxon>Malaxideae</taxon>
        <taxon>Dendrobiinae</taxon>
        <taxon>Dendrobium</taxon>
    </lineage>
</organism>
<reference evidence="1 2" key="1">
    <citation type="journal article" date="2021" name="Hortic Res">
        <title>Chromosome-scale assembly of the Dendrobium chrysotoxum genome enhances the understanding of orchid evolution.</title>
        <authorList>
            <person name="Zhang Y."/>
            <person name="Zhang G.Q."/>
            <person name="Zhang D."/>
            <person name="Liu X.D."/>
            <person name="Xu X.Y."/>
            <person name="Sun W.H."/>
            <person name="Yu X."/>
            <person name="Zhu X."/>
            <person name="Wang Z.W."/>
            <person name="Zhao X."/>
            <person name="Zhong W.Y."/>
            <person name="Chen H."/>
            <person name="Yin W.L."/>
            <person name="Huang T."/>
            <person name="Niu S.C."/>
            <person name="Liu Z.J."/>
        </authorList>
    </citation>
    <scope>NUCLEOTIDE SEQUENCE [LARGE SCALE GENOMIC DNA]</scope>
    <source>
        <strain evidence="1">Lindl</strain>
    </source>
</reference>
<protein>
    <submittedName>
        <fullName evidence="1">Uncharacterized protein</fullName>
    </submittedName>
</protein>
<comment type="caution">
    <text evidence="1">The sequence shown here is derived from an EMBL/GenBank/DDBJ whole genome shotgun (WGS) entry which is preliminary data.</text>
</comment>
<dbReference type="AlphaFoldDB" id="A0AAV7FNY7"/>
<proteinExistence type="predicted"/>
<keyword evidence="2" id="KW-1185">Reference proteome</keyword>
<evidence type="ECO:0000313" key="2">
    <source>
        <dbReference type="Proteomes" id="UP000775213"/>
    </source>
</evidence>
<dbReference type="Proteomes" id="UP000775213">
    <property type="component" value="Unassembled WGS sequence"/>
</dbReference>